<dbReference type="AlphaFoldDB" id="A0A9Q3BD31"/>
<gene>
    <name evidence="1" type="ORF">O181_003051</name>
</gene>
<comment type="caution">
    <text evidence="1">The sequence shown here is derived from an EMBL/GenBank/DDBJ whole genome shotgun (WGS) entry which is preliminary data.</text>
</comment>
<evidence type="ECO:0000313" key="1">
    <source>
        <dbReference type="EMBL" id="MBW0463336.1"/>
    </source>
</evidence>
<dbReference type="EMBL" id="AVOT02000529">
    <property type="protein sequence ID" value="MBW0463336.1"/>
    <property type="molecule type" value="Genomic_DNA"/>
</dbReference>
<accession>A0A9Q3BD31</accession>
<protein>
    <submittedName>
        <fullName evidence="1">Uncharacterized protein</fullName>
    </submittedName>
</protein>
<evidence type="ECO:0000313" key="2">
    <source>
        <dbReference type="Proteomes" id="UP000765509"/>
    </source>
</evidence>
<proteinExistence type="predicted"/>
<dbReference type="Proteomes" id="UP000765509">
    <property type="component" value="Unassembled WGS sequence"/>
</dbReference>
<keyword evidence="2" id="KW-1185">Reference proteome</keyword>
<sequence>MVENNKPKVLIENTQEAIQGKQELYKYIKDLKEKSLTINNEQSIENVTEKLNKLNIFVEKFKENTSEHQKLLLDNLEESDESRINSKYDIQSETRLIIEKMDKVSEAHSNIPKLSTPFSHIRRPIKLKEKLRNPFITYLGPQDNNQFLMKEATHLENWPALTGEGEYYHMSFIKTIDILQKD</sequence>
<name>A0A9Q3BD31_9BASI</name>
<organism evidence="1 2">
    <name type="scientific">Austropuccinia psidii MF-1</name>
    <dbReference type="NCBI Taxonomy" id="1389203"/>
    <lineage>
        <taxon>Eukaryota</taxon>
        <taxon>Fungi</taxon>
        <taxon>Dikarya</taxon>
        <taxon>Basidiomycota</taxon>
        <taxon>Pucciniomycotina</taxon>
        <taxon>Pucciniomycetes</taxon>
        <taxon>Pucciniales</taxon>
        <taxon>Sphaerophragmiaceae</taxon>
        <taxon>Austropuccinia</taxon>
    </lineage>
</organism>
<reference evidence="1" key="1">
    <citation type="submission" date="2021-03" db="EMBL/GenBank/DDBJ databases">
        <title>Draft genome sequence of rust myrtle Austropuccinia psidii MF-1, a brazilian biotype.</title>
        <authorList>
            <person name="Quecine M.C."/>
            <person name="Pachon D.M.R."/>
            <person name="Bonatelli M.L."/>
            <person name="Correr F.H."/>
            <person name="Franceschini L.M."/>
            <person name="Leite T.F."/>
            <person name="Margarido G.R.A."/>
            <person name="Almeida C.A."/>
            <person name="Ferrarezi J.A."/>
            <person name="Labate C.A."/>
        </authorList>
    </citation>
    <scope>NUCLEOTIDE SEQUENCE</scope>
    <source>
        <strain evidence="1">MF-1</strain>
    </source>
</reference>